<dbReference type="Pfam" id="PF03754">
    <property type="entry name" value="At2g31720-like"/>
    <property type="match status" value="1"/>
</dbReference>
<dbReference type="Gene3D" id="2.40.330.10">
    <property type="entry name" value="DNA-binding pseudobarrel domain"/>
    <property type="match status" value="1"/>
</dbReference>
<dbReference type="SUPFAM" id="SSF101936">
    <property type="entry name" value="DNA-binding pseudobarrel domain"/>
    <property type="match status" value="1"/>
</dbReference>
<evidence type="ECO:0000313" key="8">
    <source>
        <dbReference type="Proteomes" id="UP001324115"/>
    </source>
</evidence>
<dbReference type="InterPro" id="IPR015300">
    <property type="entry name" value="DNA-bd_pseudobarrel_sf"/>
</dbReference>
<evidence type="ECO:0000256" key="2">
    <source>
        <dbReference type="ARBA" id="ARBA00023015"/>
    </source>
</evidence>
<keyword evidence="3" id="KW-0238">DNA-binding</keyword>
<proteinExistence type="predicted"/>
<evidence type="ECO:0000256" key="1">
    <source>
        <dbReference type="ARBA" id="ARBA00004123"/>
    </source>
</evidence>
<evidence type="ECO:0000256" key="6">
    <source>
        <dbReference type="SAM" id="MobiDB-lite"/>
    </source>
</evidence>
<organism evidence="7 8">
    <name type="scientific">Quercus rubra</name>
    <name type="common">Northern red oak</name>
    <name type="synonym">Quercus borealis</name>
    <dbReference type="NCBI Taxonomy" id="3512"/>
    <lineage>
        <taxon>Eukaryota</taxon>
        <taxon>Viridiplantae</taxon>
        <taxon>Streptophyta</taxon>
        <taxon>Embryophyta</taxon>
        <taxon>Tracheophyta</taxon>
        <taxon>Spermatophyta</taxon>
        <taxon>Magnoliopsida</taxon>
        <taxon>eudicotyledons</taxon>
        <taxon>Gunneridae</taxon>
        <taxon>Pentapetalae</taxon>
        <taxon>rosids</taxon>
        <taxon>fabids</taxon>
        <taxon>Fagales</taxon>
        <taxon>Fagaceae</taxon>
        <taxon>Quercus</taxon>
    </lineage>
</organism>
<evidence type="ECO:0000256" key="4">
    <source>
        <dbReference type="ARBA" id="ARBA00023163"/>
    </source>
</evidence>
<dbReference type="GO" id="GO:0003677">
    <property type="term" value="F:DNA binding"/>
    <property type="evidence" value="ECO:0007669"/>
    <property type="project" value="UniProtKB-KW"/>
</dbReference>
<feature type="compositionally biased region" description="Basic and acidic residues" evidence="6">
    <location>
        <begin position="1"/>
        <end position="12"/>
    </location>
</feature>
<dbReference type="AlphaFoldDB" id="A0AAN7FMP2"/>
<protein>
    <recommendedName>
        <fullName evidence="9">B3 domain-containing protein</fullName>
    </recommendedName>
</protein>
<dbReference type="Proteomes" id="UP001324115">
    <property type="component" value="Unassembled WGS sequence"/>
</dbReference>
<gene>
    <name evidence="7" type="ORF">RGQ29_014805</name>
</gene>
<evidence type="ECO:0000256" key="5">
    <source>
        <dbReference type="ARBA" id="ARBA00023242"/>
    </source>
</evidence>
<evidence type="ECO:0000313" key="7">
    <source>
        <dbReference type="EMBL" id="KAK4596910.1"/>
    </source>
</evidence>
<comment type="caution">
    <text evidence="7">The sequence shown here is derived from an EMBL/GenBank/DDBJ whole genome shotgun (WGS) entry which is preliminary data.</text>
</comment>
<sequence length="279" mass="32113">MMSKHTDTDLRIDSLPPSENNDGDNAILTTEGVLKKFFFFHIKNSAHKRVFEQSFSSVCSDREANKRVSKTIPPKKPDDNHAATTTKPMPECKPTSSKRKRCFYEDNKEQEEGKNKKNNRRVRVQADPITPKLPTEFEQKVKGELKGSDVKLVIEKELSKTDMEKHQNRLLIPRAQVNVEFLTEEEKASLNEKVGNHYVGMKVPMIYWKTKELEAPLMEPRLDSSTIWLKNWKLGNKNALALASPWTRIASENGLEIGNIIQLWSFRVKQELHMALVKL</sequence>
<name>A0AAN7FMP2_QUERU</name>
<dbReference type="PANTHER" id="PTHR31541">
    <property type="entry name" value="B3 DOMAIN PLANT PROTEIN-RELATED"/>
    <property type="match status" value="1"/>
</dbReference>
<accession>A0AAN7FMP2</accession>
<reference evidence="7 8" key="1">
    <citation type="journal article" date="2023" name="G3 (Bethesda)">
        <title>A haplotype-resolved chromosome-scale genome for Quercus rubra L. provides insights into the genetics of adaptive traits for red oak species.</title>
        <authorList>
            <person name="Kapoor B."/>
            <person name="Jenkins J."/>
            <person name="Schmutz J."/>
            <person name="Zhebentyayeva T."/>
            <person name="Kuelheim C."/>
            <person name="Coggeshall M."/>
            <person name="Heim C."/>
            <person name="Lasky J.R."/>
            <person name="Leites L."/>
            <person name="Islam-Faridi N."/>
            <person name="Romero-Severson J."/>
            <person name="DeLeo V.L."/>
            <person name="Lucas S.M."/>
            <person name="Lazic D."/>
            <person name="Gailing O."/>
            <person name="Carlson J."/>
            <person name="Staton M."/>
        </authorList>
    </citation>
    <scope>NUCLEOTIDE SEQUENCE [LARGE SCALE GENOMIC DNA]</scope>
    <source>
        <strain evidence="7">Pseudo-F2</strain>
    </source>
</reference>
<keyword evidence="5" id="KW-0539">Nucleus</keyword>
<keyword evidence="8" id="KW-1185">Reference proteome</keyword>
<comment type="subcellular location">
    <subcellularLocation>
        <location evidence="1">Nucleus</location>
    </subcellularLocation>
</comment>
<feature type="region of interest" description="Disordered" evidence="6">
    <location>
        <begin position="62"/>
        <end position="120"/>
    </location>
</feature>
<evidence type="ECO:0008006" key="9">
    <source>
        <dbReference type="Google" id="ProtNLM"/>
    </source>
</evidence>
<dbReference type="EMBL" id="JAXUIC010000003">
    <property type="protein sequence ID" value="KAK4596910.1"/>
    <property type="molecule type" value="Genomic_DNA"/>
</dbReference>
<evidence type="ECO:0000256" key="3">
    <source>
        <dbReference type="ARBA" id="ARBA00023125"/>
    </source>
</evidence>
<keyword evidence="4" id="KW-0804">Transcription</keyword>
<feature type="compositionally biased region" description="Basic and acidic residues" evidence="6">
    <location>
        <begin position="102"/>
        <end position="115"/>
    </location>
</feature>
<dbReference type="InterPro" id="IPR005508">
    <property type="entry name" value="At2g31720-like"/>
</dbReference>
<keyword evidence="2" id="KW-0805">Transcription regulation</keyword>
<dbReference type="GO" id="GO:0005634">
    <property type="term" value="C:nucleus"/>
    <property type="evidence" value="ECO:0007669"/>
    <property type="project" value="UniProtKB-SubCell"/>
</dbReference>
<feature type="region of interest" description="Disordered" evidence="6">
    <location>
        <begin position="1"/>
        <end position="25"/>
    </location>
</feature>
<dbReference type="PANTHER" id="PTHR31541:SF60">
    <property type="entry name" value="TF-B3 DOMAIN-CONTAINING PROTEIN"/>
    <property type="match status" value="1"/>
</dbReference>